<feature type="compositionally biased region" description="Basic residues" evidence="1">
    <location>
        <begin position="515"/>
        <end position="527"/>
    </location>
</feature>
<keyword evidence="3" id="KW-1185">Reference proteome</keyword>
<feature type="region of interest" description="Disordered" evidence="1">
    <location>
        <begin position="463"/>
        <end position="555"/>
    </location>
</feature>
<gene>
    <name evidence="2" type="ORF">R3P38DRAFT_2555019</name>
</gene>
<evidence type="ECO:0000256" key="1">
    <source>
        <dbReference type="SAM" id="MobiDB-lite"/>
    </source>
</evidence>
<dbReference type="EMBL" id="JAWWNJ010000074">
    <property type="protein sequence ID" value="KAK7006866.1"/>
    <property type="molecule type" value="Genomic_DNA"/>
</dbReference>
<name>A0AAW0AD84_9AGAR</name>
<evidence type="ECO:0000313" key="2">
    <source>
        <dbReference type="EMBL" id="KAK7006866.1"/>
    </source>
</evidence>
<dbReference type="Proteomes" id="UP001362999">
    <property type="component" value="Unassembled WGS sequence"/>
</dbReference>
<proteinExistence type="predicted"/>
<feature type="region of interest" description="Disordered" evidence="1">
    <location>
        <begin position="596"/>
        <end position="623"/>
    </location>
</feature>
<sequence length="747" mass="85733">MPGEEERHWTPQLHDYDEDASIFRKDPFAGVFSECLNAATATRSGSSDTFLLQRLKTTLEEPYHAEVMDNWLIFSLGYSVVINLPPEALAETQKLYLRVLYIRFQHDSDSRRREGEQLAYDALVEAQMKTIRKYCRPHDERHVPADFSWAEDIEDRNNLADLDVDWAVSDDSEFDDEMDLDFELDSDPESDLDNFEDDLVDDMEPDFPSQDFIPKVPKPSVLPSVLPHVSSTSNLNLLQRMQTWADNMHHYFLRRVPESTTHDDTQVLADATSMKEITRYNNPEFRKALKDSNLYSRMHEIARPGNLVETSHPSRTMSFRFHNWRITYSELICKWVPACITQAVYDELNITQSLPPEDPYYPNDEAAALHFLEFIASHPEMQPWAFNPMAVFILGLYRWIEGWNTERVYRSVMNLSMFDKKKFFKASDPLPFPSADPRFRAVIRETAHYRYFMHKLKDELLRPAPLNPTPVPSLVNPGAGASSDDDDDTELISSHEAGASAAAYRKGKKSDSGKRRLWKAAAKKKKAQAGVQQPPPPRAATGFKPSQGSKMPENLDDIDNPCPYCAGLPMRERCERFYRVKYHNRRNLIGGALTSAPVLDRLPPKPPPQPKNGEAPKPRPPPVYYHPYKDLKMRLIKFRPQVYERCGKDIVRLVWIHEDFSWEYVGGVRFKPFSEETLARLIYNHRLVVVRAIRRRAIMQMWAYGTMTATGSRQPSGGGKGDGYGPYACHRGDTVDDISAMAREGTV</sequence>
<organism evidence="2 3">
    <name type="scientific">Favolaschia claudopus</name>
    <dbReference type="NCBI Taxonomy" id="2862362"/>
    <lineage>
        <taxon>Eukaryota</taxon>
        <taxon>Fungi</taxon>
        <taxon>Dikarya</taxon>
        <taxon>Basidiomycota</taxon>
        <taxon>Agaricomycotina</taxon>
        <taxon>Agaricomycetes</taxon>
        <taxon>Agaricomycetidae</taxon>
        <taxon>Agaricales</taxon>
        <taxon>Marasmiineae</taxon>
        <taxon>Mycenaceae</taxon>
        <taxon>Favolaschia</taxon>
    </lineage>
</organism>
<accession>A0AAW0AD84</accession>
<dbReference type="AlphaFoldDB" id="A0AAW0AD84"/>
<protein>
    <submittedName>
        <fullName evidence="2">Uncharacterized protein</fullName>
    </submittedName>
</protein>
<reference evidence="2 3" key="1">
    <citation type="journal article" date="2024" name="J Genomics">
        <title>Draft genome sequencing and assembly of Favolaschia claudopus CIRM-BRFM 2984 isolated from oak limbs.</title>
        <authorList>
            <person name="Navarro D."/>
            <person name="Drula E."/>
            <person name="Chaduli D."/>
            <person name="Cazenave R."/>
            <person name="Ahrendt S."/>
            <person name="Wang J."/>
            <person name="Lipzen A."/>
            <person name="Daum C."/>
            <person name="Barry K."/>
            <person name="Grigoriev I.V."/>
            <person name="Favel A."/>
            <person name="Rosso M.N."/>
            <person name="Martin F."/>
        </authorList>
    </citation>
    <scope>NUCLEOTIDE SEQUENCE [LARGE SCALE GENOMIC DNA]</scope>
    <source>
        <strain evidence="2 3">CIRM-BRFM 2984</strain>
    </source>
</reference>
<evidence type="ECO:0000313" key="3">
    <source>
        <dbReference type="Proteomes" id="UP001362999"/>
    </source>
</evidence>
<comment type="caution">
    <text evidence="2">The sequence shown here is derived from an EMBL/GenBank/DDBJ whole genome shotgun (WGS) entry which is preliminary data.</text>
</comment>